<sequence>MEMLKAREVLLVGEGNFSFSAALSENAGDDVGVTATCYQNEENANKQESAARNIQRLRERGSTVLFEVDCTCLKDHEAIKHHLYDCIIFNFPHSGRKSGVKKNRLLLVRFFQSAIAVLKENGEVHVTLCNGQGGTPCDSPVREWHNSWQVVAMAAEAGLIQSEIRPFEYDMHQGYQCTGYRSQDKGFHVEGGLTHIFTRSLPFTMLEKLKMERTIGKETVCFEIPAELSEYMNRNFLSQQSHHPVKTVHEQLLRELKSVCPVCTISKEFPELVTCWPEKLQVYDPNLTHSEVYWIKPTDTYIFNQSANEQEEFMDDQQSFTGSFALRPSLLFHAQEITQNEEFSPGTLYAVSGVVFQRVPISPSRSSAIHQLLLVGMFPVESQPIKCFRDSLESLLTSYGVSFELVQARPEQQVWMNSKMLPKFGRITSLPSFASDLEGLQLIVVSINLDHLATLIFGITDWRLLWSADPRFLQQFELNPLGSFRPFSLYPPSYKHDISFWMDPDNFEEMNFHAVVREAACGAVKDVVLVDRFRHPHIGHASLCFRLTYQSSDRALSHSQVFGLQCQLRRLLPLRLNVTLR</sequence>
<evidence type="ECO:0000313" key="15">
    <source>
        <dbReference type="Proteomes" id="UP000324632"/>
    </source>
</evidence>
<evidence type="ECO:0000256" key="7">
    <source>
        <dbReference type="ARBA" id="ARBA00022917"/>
    </source>
</evidence>
<dbReference type="GO" id="GO:0005524">
    <property type="term" value="F:ATP binding"/>
    <property type="evidence" value="ECO:0007669"/>
    <property type="project" value="UniProtKB-KW"/>
</dbReference>
<keyword evidence="4" id="KW-0436">Ligase</keyword>
<dbReference type="InterPro" id="IPR005121">
    <property type="entry name" value="Fdx_antiC-bd"/>
</dbReference>
<dbReference type="EC" id="6.1.1.20" evidence="3"/>
<evidence type="ECO:0000256" key="8">
    <source>
        <dbReference type="ARBA" id="ARBA00022946"/>
    </source>
</evidence>
<dbReference type="Gene3D" id="3.30.70.380">
    <property type="entry name" value="Ferrodoxin-fold anticodon-binding domain"/>
    <property type="match status" value="1"/>
</dbReference>
<dbReference type="SUPFAM" id="SSF53335">
    <property type="entry name" value="S-adenosyl-L-methionine-dependent methyltransferases"/>
    <property type="match status" value="1"/>
</dbReference>
<dbReference type="GO" id="GO:0070475">
    <property type="term" value="P:rRNA base methylation"/>
    <property type="evidence" value="ECO:0007669"/>
    <property type="project" value="InterPro"/>
</dbReference>
<dbReference type="Gene3D" id="3.40.50.150">
    <property type="entry name" value="Vaccinia Virus protein VP39"/>
    <property type="match status" value="1"/>
</dbReference>
<organism evidence="14 15">
    <name type="scientific">Triplophysa tibetana</name>
    <dbReference type="NCBI Taxonomy" id="1572043"/>
    <lineage>
        <taxon>Eukaryota</taxon>
        <taxon>Metazoa</taxon>
        <taxon>Chordata</taxon>
        <taxon>Craniata</taxon>
        <taxon>Vertebrata</taxon>
        <taxon>Euteleostomi</taxon>
        <taxon>Actinopterygii</taxon>
        <taxon>Neopterygii</taxon>
        <taxon>Teleostei</taxon>
        <taxon>Ostariophysi</taxon>
        <taxon>Cypriniformes</taxon>
        <taxon>Nemacheilidae</taxon>
        <taxon>Triplophysa</taxon>
    </lineage>
</organism>
<keyword evidence="15" id="KW-1185">Reference proteome</keyword>
<evidence type="ECO:0000256" key="2">
    <source>
        <dbReference type="ARBA" id="ARBA00008226"/>
    </source>
</evidence>
<comment type="subcellular location">
    <subcellularLocation>
        <location evidence="1">Mitochondrion matrix</location>
    </subcellularLocation>
</comment>
<dbReference type="SUPFAM" id="SSF54991">
    <property type="entry name" value="Anticodon-binding domain of PheRS"/>
    <property type="match status" value="1"/>
</dbReference>
<dbReference type="GO" id="GO:0006412">
    <property type="term" value="P:translation"/>
    <property type="evidence" value="ECO:0007669"/>
    <property type="project" value="UniProtKB-KW"/>
</dbReference>
<dbReference type="OrthoDB" id="273345at2759"/>
<dbReference type="InterPro" id="IPR029063">
    <property type="entry name" value="SAM-dependent_MTases_sf"/>
</dbReference>
<dbReference type="Proteomes" id="UP000324632">
    <property type="component" value="Chromosome 9"/>
</dbReference>
<dbReference type="InterPro" id="IPR045864">
    <property type="entry name" value="aa-tRNA-synth_II/BPL/LPL"/>
</dbReference>
<dbReference type="PANTHER" id="PTHR11538:SF26">
    <property type="entry name" value="FERREDOXIN-FOLD ANTICODON-BINDING DOMAIN-CONTAINING PROTEIN 1"/>
    <property type="match status" value="1"/>
</dbReference>
<evidence type="ECO:0000256" key="1">
    <source>
        <dbReference type="ARBA" id="ARBA00004305"/>
    </source>
</evidence>
<dbReference type="InterPro" id="IPR036690">
    <property type="entry name" value="Fdx_antiC-bd_sf"/>
</dbReference>
<protein>
    <recommendedName>
        <fullName evidence="3">phenylalanine--tRNA ligase</fullName>
        <ecNumber evidence="3">6.1.1.20</ecNumber>
    </recommendedName>
    <alternativeName>
        <fullName evidence="11">Phenylalanyl-tRNA synthetase</fullName>
    </alternativeName>
</protein>
<dbReference type="Pfam" id="PF03147">
    <property type="entry name" value="FDX-ACB"/>
    <property type="match status" value="1"/>
</dbReference>
<comment type="caution">
    <text evidence="14">The sequence shown here is derived from an EMBL/GenBank/DDBJ whole genome shotgun (WGS) entry which is preliminary data.</text>
</comment>
<dbReference type="InterPro" id="IPR019446">
    <property type="entry name" value="BMT5-like"/>
</dbReference>
<evidence type="ECO:0000313" key="14">
    <source>
        <dbReference type="EMBL" id="KAA0716456.1"/>
    </source>
</evidence>
<keyword evidence="7" id="KW-0648">Protein biosynthesis</keyword>
<evidence type="ECO:0000259" key="13">
    <source>
        <dbReference type="PROSITE" id="PS51447"/>
    </source>
</evidence>
<evidence type="ECO:0000256" key="11">
    <source>
        <dbReference type="ARBA" id="ARBA00031194"/>
    </source>
</evidence>
<keyword evidence="5" id="KW-0547">Nucleotide-binding</keyword>
<dbReference type="AlphaFoldDB" id="A0A5A9P6R1"/>
<keyword evidence="8" id="KW-0809">Transit peptide</keyword>
<comment type="similarity">
    <text evidence="2">Belongs to the class-II aminoacyl-tRNA synthetase family.</text>
</comment>
<evidence type="ECO:0000256" key="6">
    <source>
        <dbReference type="ARBA" id="ARBA00022840"/>
    </source>
</evidence>
<name>A0A5A9P6R1_9TELE</name>
<reference evidence="14 15" key="1">
    <citation type="journal article" date="2019" name="Mol. Ecol. Resour.">
        <title>Chromosome-level genome assembly of Triplophysa tibetana, a fish adapted to the harsh high-altitude environment of the Tibetan Plateau.</title>
        <authorList>
            <person name="Yang X."/>
            <person name="Liu H."/>
            <person name="Ma Z."/>
            <person name="Zou Y."/>
            <person name="Zou M."/>
            <person name="Mao Y."/>
            <person name="Li X."/>
            <person name="Wang H."/>
            <person name="Chen T."/>
            <person name="Wang W."/>
            <person name="Yang R."/>
        </authorList>
    </citation>
    <scope>NUCLEOTIDE SEQUENCE [LARGE SCALE GENOMIC DNA]</scope>
    <source>
        <strain evidence="14">TTIB1903HZAU</strain>
        <tissue evidence="14">Muscle</tissue>
    </source>
</reference>
<keyword evidence="6" id="KW-0067">ATP-binding</keyword>
<keyword evidence="10" id="KW-0030">Aminoacyl-tRNA synthetase</keyword>
<dbReference type="PANTHER" id="PTHR11538">
    <property type="entry name" value="PHENYLALANYL-TRNA SYNTHETASE"/>
    <property type="match status" value="1"/>
</dbReference>
<gene>
    <name evidence="14" type="ORF">E1301_Tti009403</name>
</gene>
<proteinExistence type="inferred from homology"/>
<evidence type="ECO:0000256" key="4">
    <source>
        <dbReference type="ARBA" id="ARBA00022598"/>
    </source>
</evidence>
<evidence type="ECO:0000256" key="3">
    <source>
        <dbReference type="ARBA" id="ARBA00012814"/>
    </source>
</evidence>
<comment type="catalytic activity">
    <reaction evidence="12">
        <text>tRNA(Phe) + L-phenylalanine + ATP = L-phenylalanyl-tRNA(Phe) + AMP + diphosphate + H(+)</text>
        <dbReference type="Rhea" id="RHEA:19413"/>
        <dbReference type="Rhea" id="RHEA-COMP:9668"/>
        <dbReference type="Rhea" id="RHEA-COMP:9699"/>
        <dbReference type="ChEBI" id="CHEBI:15378"/>
        <dbReference type="ChEBI" id="CHEBI:30616"/>
        <dbReference type="ChEBI" id="CHEBI:33019"/>
        <dbReference type="ChEBI" id="CHEBI:58095"/>
        <dbReference type="ChEBI" id="CHEBI:78442"/>
        <dbReference type="ChEBI" id="CHEBI:78531"/>
        <dbReference type="ChEBI" id="CHEBI:456215"/>
        <dbReference type="EC" id="6.1.1.20"/>
    </reaction>
</comment>
<feature type="domain" description="FDX-ACB" evidence="13">
    <location>
        <begin position="489"/>
        <end position="581"/>
    </location>
</feature>
<dbReference type="GO" id="GO:0070042">
    <property type="term" value="F:rRNA (uridine-N3-)-methyltransferase activity"/>
    <property type="evidence" value="ECO:0007669"/>
    <property type="project" value="InterPro"/>
</dbReference>
<dbReference type="SMART" id="SM00896">
    <property type="entry name" value="FDX-ACB"/>
    <property type="match status" value="1"/>
</dbReference>
<keyword evidence="9" id="KW-0496">Mitochondrion</keyword>
<dbReference type="FunFam" id="3.30.70.380:FF:000002">
    <property type="entry name" value="phenylalanine--tRNA ligase, mitochondrial"/>
    <property type="match status" value="1"/>
</dbReference>
<dbReference type="FunFam" id="3.40.50.150:FF:000361">
    <property type="entry name" value="Ferredoxin-fold anticodon-binding domain-containing protein 1 homolog"/>
    <property type="match status" value="1"/>
</dbReference>
<evidence type="ECO:0000256" key="9">
    <source>
        <dbReference type="ARBA" id="ARBA00023128"/>
    </source>
</evidence>
<dbReference type="GO" id="GO:0004826">
    <property type="term" value="F:phenylalanine-tRNA ligase activity"/>
    <property type="evidence" value="ECO:0007669"/>
    <property type="project" value="UniProtKB-EC"/>
</dbReference>
<accession>A0A5A9P6R1</accession>
<evidence type="ECO:0000256" key="5">
    <source>
        <dbReference type="ARBA" id="ARBA00022741"/>
    </source>
</evidence>
<evidence type="ECO:0000256" key="10">
    <source>
        <dbReference type="ARBA" id="ARBA00023146"/>
    </source>
</evidence>
<dbReference type="GO" id="GO:0005759">
    <property type="term" value="C:mitochondrial matrix"/>
    <property type="evidence" value="ECO:0007669"/>
    <property type="project" value="UniProtKB-SubCell"/>
</dbReference>
<dbReference type="Gene3D" id="3.30.930.10">
    <property type="entry name" value="Bira Bifunctional Protein, Domain 2"/>
    <property type="match status" value="1"/>
</dbReference>
<dbReference type="EMBL" id="SOYY01000009">
    <property type="protein sequence ID" value="KAA0716456.1"/>
    <property type="molecule type" value="Genomic_DNA"/>
</dbReference>
<evidence type="ECO:0000256" key="12">
    <source>
        <dbReference type="ARBA" id="ARBA00049255"/>
    </source>
</evidence>
<dbReference type="PROSITE" id="PS51447">
    <property type="entry name" value="FDX_ACB"/>
    <property type="match status" value="1"/>
</dbReference>
<dbReference type="Pfam" id="PF10354">
    <property type="entry name" value="BMT5-like"/>
    <property type="match status" value="1"/>
</dbReference>